<dbReference type="RefSeq" id="WP_346581393.1">
    <property type="nucleotide sequence ID" value="NZ_JBDJLH010000008.1"/>
</dbReference>
<accession>A0ABV0BTK7</accession>
<dbReference type="Proteomes" id="UP001409291">
    <property type="component" value="Unassembled WGS sequence"/>
</dbReference>
<dbReference type="InterPro" id="IPR036390">
    <property type="entry name" value="WH_DNA-bd_sf"/>
</dbReference>
<dbReference type="PANTHER" id="PTHR18964:SF149">
    <property type="entry name" value="BIFUNCTIONAL UDP-N-ACETYLGLUCOSAMINE 2-EPIMERASE_N-ACETYLMANNOSAMINE KINASE"/>
    <property type="match status" value="1"/>
</dbReference>
<dbReference type="Pfam" id="PF00480">
    <property type="entry name" value="ROK"/>
    <property type="match status" value="1"/>
</dbReference>
<keyword evidence="3" id="KW-1185">Reference proteome</keyword>
<evidence type="ECO:0000313" key="3">
    <source>
        <dbReference type="Proteomes" id="UP001409291"/>
    </source>
</evidence>
<dbReference type="EMBL" id="JBDJNQ010000005">
    <property type="protein sequence ID" value="MEN5378031.1"/>
    <property type="molecule type" value="Genomic_DNA"/>
</dbReference>
<proteinExistence type="inferred from homology"/>
<comment type="caution">
    <text evidence="2">The sequence shown here is derived from an EMBL/GenBank/DDBJ whole genome shotgun (WGS) entry which is preliminary data.</text>
</comment>
<gene>
    <name evidence="2" type="ORF">ABE541_12250</name>
</gene>
<organism evidence="2 3">
    <name type="scientific">Sphingobacterium kitahiroshimense</name>
    <dbReference type="NCBI Taxonomy" id="470446"/>
    <lineage>
        <taxon>Bacteria</taxon>
        <taxon>Pseudomonadati</taxon>
        <taxon>Bacteroidota</taxon>
        <taxon>Sphingobacteriia</taxon>
        <taxon>Sphingobacteriales</taxon>
        <taxon>Sphingobacteriaceae</taxon>
        <taxon>Sphingobacterium</taxon>
    </lineage>
</organism>
<dbReference type="PANTHER" id="PTHR18964">
    <property type="entry name" value="ROK (REPRESSOR, ORF, KINASE) FAMILY"/>
    <property type="match status" value="1"/>
</dbReference>
<reference evidence="2 3" key="1">
    <citation type="submission" date="2024-04" db="EMBL/GenBank/DDBJ databases">
        <title>WGS of bacteria from Torrens River.</title>
        <authorList>
            <person name="Wyrsch E.R."/>
            <person name="Drigo B."/>
        </authorList>
    </citation>
    <scope>NUCLEOTIDE SEQUENCE [LARGE SCALE GENOMIC DNA]</scope>
    <source>
        <strain evidence="2 3">TWI391</strain>
    </source>
</reference>
<dbReference type="SUPFAM" id="SSF53067">
    <property type="entry name" value="Actin-like ATPase domain"/>
    <property type="match status" value="1"/>
</dbReference>
<comment type="similarity">
    <text evidence="1">Belongs to the ROK (NagC/XylR) family.</text>
</comment>
<dbReference type="Gene3D" id="3.30.420.40">
    <property type="match status" value="2"/>
</dbReference>
<name>A0ABV0BTK7_9SPHI</name>
<dbReference type="Gene3D" id="1.10.10.10">
    <property type="entry name" value="Winged helix-like DNA-binding domain superfamily/Winged helix DNA-binding domain"/>
    <property type="match status" value="1"/>
</dbReference>
<dbReference type="InterPro" id="IPR000600">
    <property type="entry name" value="ROK"/>
</dbReference>
<sequence>MNNQIIKAIYFQKLQSIAQLSKTFNKSIPLITKSVNSLLEMNLIEGNDLAASTGGRRAIQFKINNNLNTYTLVIALDQFYTSIYIFDLENNVIAENVDNYNPLKNSNKALETIISLTEDLIAESNIPATNFLGIGISMPGFVDTEKGINDSYDKQSKLHHIKKHIFDHFKIPTIIENDSTCIAFSEQKFGAAKNIKSSLVINLNWGVGLGMIVNDQIFKGSSGYAGEFSHIPLSDSNELCSCGKKGCLEVEASLTAAVKNVQTAINAGEKSSLEEDQHNNLLAQGDALLESALNGDQLAVANLGKIGYMLGKGIATLIHILNPEAIIISGRGARAGNILMPQIQTAINEFCIPRLAQATQLKISDTNKQAQSLGTSAFIIDNFIQTLFHTN</sequence>
<dbReference type="InterPro" id="IPR043129">
    <property type="entry name" value="ATPase_NBD"/>
</dbReference>
<dbReference type="SUPFAM" id="SSF46785">
    <property type="entry name" value="Winged helix' DNA-binding domain"/>
    <property type="match status" value="1"/>
</dbReference>
<protein>
    <submittedName>
        <fullName evidence="2">ROK family protein</fullName>
    </submittedName>
</protein>
<evidence type="ECO:0000313" key="2">
    <source>
        <dbReference type="EMBL" id="MEN5378031.1"/>
    </source>
</evidence>
<evidence type="ECO:0000256" key="1">
    <source>
        <dbReference type="ARBA" id="ARBA00006479"/>
    </source>
</evidence>
<dbReference type="InterPro" id="IPR036388">
    <property type="entry name" value="WH-like_DNA-bd_sf"/>
</dbReference>